<dbReference type="EMBL" id="LAZR01009802">
    <property type="protein sequence ID" value="KKM70518.1"/>
    <property type="molecule type" value="Genomic_DNA"/>
</dbReference>
<evidence type="ECO:0000256" key="1">
    <source>
        <dbReference type="SAM" id="Coils"/>
    </source>
</evidence>
<reference evidence="2" key="1">
    <citation type="journal article" date="2015" name="Nature">
        <title>Complex archaea that bridge the gap between prokaryotes and eukaryotes.</title>
        <authorList>
            <person name="Spang A."/>
            <person name="Saw J.H."/>
            <person name="Jorgensen S.L."/>
            <person name="Zaremba-Niedzwiedzka K."/>
            <person name="Martijn J."/>
            <person name="Lind A.E."/>
            <person name="van Eijk R."/>
            <person name="Schleper C."/>
            <person name="Guy L."/>
            <person name="Ettema T.J."/>
        </authorList>
    </citation>
    <scope>NUCLEOTIDE SEQUENCE</scope>
</reference>
<comment type="caution">
    <text evidence="2">The sequence shown here is derived from an EMBL/GenBank/DDBJ whole genome shotgun (WGS) entry which is preliminary data.</text>
</comment>
<keyword evidence="1" id="KW-0175">Coiled coil</keyword>
<dbReference type="AlphaFoldDB" id="A0A0F9JLJ0"/>
<name>A0A0F9JLJ0_9ZZZZ</name>
<gene>
    <name evidence="2" type="ORF">LCGC14_1439930</name>
</gene>
<evidence type="ECO:0000313" key="2">
    <source>
        <dbReference type="EMBL" id="KKM70518.1"/>
    </source>
</evidence>
<protein>
    <submittedName>
        <fullName evidence="2">Uncharacterized protein</fullName>
    </submittedName>
</protein>
<sequence>MAKKKTQVKMIEERKKRRAQLIEARQRKIKLQEEMEKLVALEFRIIGAIEQLDELEDG</sequence>
<accession>A0A0F9JLJ0</accession>
<feature type="coiled-coil region" evidence="1">
    <location>
        <begin position="14"/>
        <end position="41"/>
    </location>
</feature>
<organism evidence="2">
    <name type="scientific">marine sediment metagenome</name>
    <dbReference type="NCBI Taxonomy" id="412755"/>
    <lineage>
        <taxon>unclassified sequences</taxon>
        <taxon>metagenomes</taxon>
        <taxon>ecological metagenomes</taxon>
    </lineage>
</organism>
<proteinExistence type="predicted"/>